<name>A0AAU8K642_9ACTN</name>
<sequence>MSEQEDTKPQVKAPTASEVKAAQMVPARQVLALGSTATVTALVAGTAVAGPVGTLAAGVVLAGGAAAARRFTTASGKSRAPGGTPARGQGAAPVRHSKVGRADAARTHSGGAPGGRSLVDTPARKAAPKPSGKGSGVPLTGLGAKLGTKNLGTVPDQHRSLGAKAPAKPSAKAGKGGSQTPSLIDSGRQRAAEKRKADISKRLPGAREEQRTRPAKGALRRSAARSAARAVWDHVRPSLARGTAEREFRRANPAPGHNANPTPEQKRAVNAWRNGLSAARRTDRKERLADRKAKRDERRKARDSAIRAALAPLEGAVAALEKWADLPDFMPGYPKGALGQAVAVVAAAININSEGNAVNFFDMSQAAEDVYAAATAAEIEGALGVGKSLMTLPEAIKVIADAFVVIAGKCSPENAPLDQSVSDALTVAQGHLIQAASAAEEASNVFQKAHAQEIERLTNQRVNEAAWDVTRNE</sequence>
<organism evidence="2">
    <name type="scientific">Kitasatospora camelliae</name>
    <dbReference type="NCBI Taxonomy" id="3156397"/>
    <lineage>
        <taxon>Bacteria</taxon>
        <taxon>Bacillati</taxon>
        <taxon>Actinomycetota</taxon>
        <taxon>Actinomycetes</taxon>
        <taxon>Kitasatosporales</taxon>
        <taxon>Streptomycetaceae</taxon>
        <taxon>Kitasatospora</taxon>
    </lineage>
</organism>
<feature type="region of interest" description="Disordered" evidence="1">
    <location>
        <begin position="73"/>
        <end position="302"/>
    </location>
</feature>
<proteinExistence type="predicted"/>
<accession>A0AAU8K642</accession>
<protein>
    <submittedName>
        <fullName evidence="2">Uncharacterized protein</fullName>
    </submittedName>
</protein>
<feature type="compositionally biased region" description="Basic and acidic residues" evidence="1">
    <location>
        <begin position="280"/>
        <end position="302"/>
    </location>
</feature>
<dbReference type="RefSeq" id="WP_354643880.1">
    <property type="nucleotide sequence ID" value="NZ_CP159872.1"/>
</dbReference>
<evidence type="ECO:0000313" key="2">
    <source>
        <dbReference type="EMBL" id="XCM82945.1"/>
    </source>
</evidence>
<gene>
    <name evidence="2" type="ORF">ABWK59_30525</name>
</gene>
<dbReference type="AlphaFoldDB" id="A0AAU8K642"/>
<evidence type="ECO:0000256" key="1">
    <source>
        <dbReference type="SAM" id="MobiDB-lite"/>
    </source>
</evidence>
<feature type="compositionally biased region" description="Low complexity" evidence="1">
    <location>
        <begin position="162"/>
        <end position="173"/>
    </location>
</feature>
<feature type="compositionally biased region" description="Basic and acidic residues" evidence="1">
    <location>
        <begin position="187"/>
        <end position="212"/>
    </location>
</feature>
<dbReference type="EMBL" id="CP159872">
    <property type="protein sequence ID" value="XCM82945.1"/>
    <property type="molecule type" value="Genomic_DNA"/>
</dbReference>
<reference evidence="2" key="1">
    <citation type="submission" date="2024-06" db="EMBL/GenBank/DDBJ databases">
        <title>The genome sequences of Kitasatospora sp. strain HUAS MG31.</title>
        <authorList>
            <person name="Mo P."/>
        </authorList>
    </citation>
    <scope>NUCLEOTIDE SEQUENCE</scope>
    <source>
        <strain evidence="2">HUAS MG31</strain>
    </source>
</reference>
<feature type="region of interest" description="Disordered" evidence="1">
    <location>
        <begin position="1"/>
        <end position="20"/>
    </location>
</feature>
<dbReference type="KEGG" id="kcm:ABWK59_30525"/>